<dbReference type="CDD" id="cd01668">
    <property type="entry name" value="TGS_RSH"/>
    <property type="match status" value="1"/>
</dbReference>
<dbReference type="InterPro" id="IPR006674">
    <property type="entry name" value="HD_domain"/>
</dbReference>
<dbReference type="FunCoup" id="F8ABE9">
    <property type="interactions" value="448"/>
</dbReference>
<dbReference type="Gene3D" id="3.10.20.30">
    <property type="match status" value="1"/>
</dbReference>
<dbReference type="GO" id="GO:0008728">
    <property type="term" value="F:GTP diphosphokinase activity"/>
    <property type="evidence" value="ECO:0007669"/>
    <property type="project" value="UniProtKB-EC"/>
</dbReference>
<keyword evidence="6" id="KW-0808">Transferase</keyword>
<dbReference type="InterPro" id="IPR045600">
    <property type="entry name" value="RelA/SpoT_AH_RIS"/>
</dbReference>
<dbReference type="PaxDb" id="667014-Thein_0579"/>
<dbReference type="Pfam" id="PF19296">
    <property type="entry name" value="RelA_AH_RIS"/>
    <property type="match status" value="1"/>
</dbReference>
<dbReference type="EC" id="2.7.6.5" evidence="6"/>
<dbReference type="SMART" id="SM00954">
    <property type="entry name" value="RelA_SpoT"/>
    <property type="match status" value="1"/>
</dbReference>
<dbReference type="InterPro" id="IPR012675">
    <property type="entry name" value="Beta-grasp_dom_sf"/>
</dbReference>
<reference evidence="6 7" key="2">
    <citation type="journal article" date="2012" name="Stand. Genomic Sci.">
        <title>Complete genome sequence of the thermophilic sulfate-reducing ocean bacterium Thermodesulfatator indicus type strain (CIR29812(T)).</title>
        <authorList>
            <person name="Anderson I."/>
            <person name="Saunders E."/>
            <person name="Lapidus A."/>
            <person name="Nolan M."/>
            <person name="Lucas S."/>
            <person name="Tice H."/>
            <person name="Del Rio T.G."/>
            <person name="Cheng J.F."/>
            <person name="Han C."/>
            <person name="Tapia R."/>
            <person name="Goodwin L.A."/>
            <person name="Pitluck S."/>
            <person name="Liolios K."/>
            <person name="Mavromatis K."/>
            <person name="Pagani I."/>
            <person name="Ivanova N."/>
            <person name="Mikhailova N."/>
            <person name="Pati A."/>
            <person name="Chen A."/>
            <person name="Palaniappan K."/>
            <person name="Land M."/>
            <person name="Hauser L."/>
            <person name="Jeffries C.D."/>
            <person name="Chang Y.J."/>
            <person name="Brambilla E.M."/>
            <person name="Rohde M."/>
            <person name="Spring S."/>
            <person name="Goker M."/>
            <person name="Detter J.C."/>
            <person name="Woyke T."/>
            <person name="Bristow J."/>
            <person name="Eisen J.A."/>
            <person name="Markowitz V."/>
            <person name="Hugenholtz P."/>
            <person name="Kyrpides N.C."/>
            <person name="Klenk H.P."/>
        </authorList>
    </citation>
    <scope>NUCLEOTIDE SEQUENCE [LARGE SCALE GENOMIC DNA]</scope>
    <source>
        <strain evidence="7">DSM 15286 / JCM 11887 / CIR29812</strain>
    </source>
</reference>
<dbReference type="eggNOG" id="COG0317">
    <property type="taxonomic scope" value="Bacteria"/>
</dbReference>
<dbReference type="FunFam" id="3.30.460.10:FF:000001">
    <property type="entry name" value="GTP pyrophosphokinase RelA"/>
    <property type="match status" value="1"/>
</dbReference>
<dbReference type="CDD" id="cd04876">
    <property type="entry name" value="ACT_RelA-SpoT"/>
    <property type="match status" value="1"/>
</dbReference>
<dbReference type="InterPro" id="IPR003607">
    <property type="entry name" value="HD/PDEase_dom"/>
</dbReference>
<comment type="pathway">
    <text evidence="1">Purine metabolism.</text>
</comment>
<dbReference type="PANTHER" id="PTHR21262:SF31">
    <property type="entry name" value="GTP PYROPHOSPHOKINASE"/>
    <property type="match status" value="1"/>
</dbReference>
<dbReference type="PANTHER" id="PTHR21262">
    <property type="entry name" value="GUANOSINE-3',5'-BIS DIPHOSPHATE 3'-PYROPHOSPHOHYDROLASE"/>
    <property type="match status" value="1"/>
</dbReference>
<dbReference type="GO" id="GO:0015969">
    <property type="term" value="P:guanosine tetraphosphate metabolic process"/>
    <property type="evidence" value="ECO:0007669"/>
    <property type="project" value="InterPro"/>
</dbReference>
<dbReference type="CDD" id="cd05399">
    <property type="entry name" value="NT_Rel-Spo_like"/>
    <property type="match status" value="1"/>
</dbReference>
<dbReference type="OrthoDB" id="9805041at2"/>
<dbReference type="InterPro" id="IPR004811">
    <property type="entry name" value="RelA/Spo_fam"/>
</dbReference>
<dbReference type="Proteomes" id="UP000006793">
    <property type="component" value="Chromosome"/>
</dbReference>
<dbReference type="SUPFAM" id="SSF81271">
    <property type="entry name" value="TGS-like"/>
    <property type="match status" value="1"/>
</dbReference>
<dbReference type="PROSITE" id="PS51671">
    <property type="entry name" value="ACT"/>
    <property type="match status" value="1"/>
</dbReference>
<dbReference type="KEGG" id="tid:Thein_0579"/>
<dbReference type="SUPFAM" id="SSF55021">
    <property type="entry name" value="ACT-like"/>
    <property type="match status" value="1"/>
</dbReference>
<evidence type="ECO:0000259" key="3">
    <source>
        <dbReference type="PROSITE" id="PS51671"/>
    </source>
</evidence>
<dbReference type="InParanoid" id="F8ABE9"/>
<sequence length="727" mass="83244">MENKYVVRLSDILDQIQSYLPGADTRLVEKAYVFAAKAHAGQVRRSGEPYLAHPLSVAYILARMKLDLPTIAAGLLHDTVEDTDVTIEDIKKHFGPVVAEIVDGVTKIAHLSARSKVHKQAENFRKMLLAMAEDLRVILVKLADRLHNMKTLEFMPDHKRKRIAQETLDIYAPLASRLGIDWLKQELEDLSFMYLYPEEYKTLREEVEKVVAARQDFIDEIKKVIKEKLDEEGIEAKVLGRRKHLYSIFRKLQRNNLAIDQLYLIYDIIGLRVIVKKVKECYEVLGIIHSLWKPIPGRFKDYINLPKANMYQSLHTTVIGPGGRQMEIQIRTEEMDRVANEGIAAHFLYKEQKIINAGTGKNKQLEWLERLVELQKELKNPRDFIESLRMDLFPDEVYVFTPEGDIKVLPVGSTPIDFAYAIHTEVGHHCAMAKVNGRLVPLDYELQTGDIVEIVTTSHQKPSRDWLKFVKTSRAKSRIKQWLKQEEKQRIFTAGKEILDREFRKAKLTLSAFMEDERAQEVAQKLSFKTVEELIIAVGYGKITPQQVVKRYLHEKQKEEAPRPSEEELIKIKKKQTIPKIPDSISVDGSGDMLFHLSKCCKPLPGDEVIGYVTRGRGITVHRADCPNLEGLDPERLIDIKWDSSDGATYTAKLWVITVDRKGMLASVSNAISAQEANILEASVRTTKDQRALFDFVIEVLNRAHLDKIMAAVKQIEGVIRVERRFA</sequence>
<dbReference type="InterPro" id="IPR007685">
    <property type="entry name" value="RelA_SpoT"/>
</dbReference>
<feature type="domain" description="TGS" evidence="5">
    <location>
        <begin position="395"/>
        <end position="456"/>
    </location>
</feature>
<dbReference type="FunFam" id="1.10.3210.10:FF:000001">
    <property type="entry name" value="GTP pyrophosphokinase RelA"/>
    <property type="match status" value="1"/>
</dbReference>
<dbReference type="GO" id="GO:0015949">
    <property type="term" value="P:nucleobase-containing small molecule interconversion"/>
    <property type="evidence" value="ECO:0007669"/>
    <property type="project" value="UniProtKB-ARBA"/>
</dbReference>
<dbReference type="InterPro" id="IPR004095">
    <property type="entry name" value="TGS"/>
</dbReference>
<keyword evidence="7" id="KW-1185">Reference proteome</keyword>
<dbReference type="SUPFAM" id="SSF109604">
    <property type="entry name" value="HD-domain/PDEase-like"/>
    <property type="match status" value="1"/>
</dbReference>
<evidence type="ECO:0000256" key="1">
    <source>
        <dbReference type="ARBA" id="ARBA00025704"/>
    </source>
</evidence>
<reference evidence="7" key="1">
    <citation type="submission" date="2011-04" db="EMBL/GenBank/DDBJ databases">
        <title>The complete genome of Thermodesulfatator indicus DSM 15286.</title>
        <authorList>
            <person name="Lucas S."/>
            <person name="Copeland A."/>
            <person name="Lapidus A."/>
            <person name="Bruce D."/>
            <person name="Goodwin L."/>
            <person name="Pitluck S."/>
            <person name="Peters L."/>
            <person name="Kyrpides N."/>
            <person name="Mavromatis K."/>
            <person name="Pagani I."/>
            <person name="Ivanova N."/>
            <person name="Saunders L."/>
            <person name="Detter J.C."/>
            <person name="Tapia R."/>
            <person name="Han C."/>
            <person name="Land M."/>
            <person name="Hauser L."/>
            <person name="Markowitz V."/>
            <person name="Cheng J.-F."/>
            <person name="Hugenholtz P."/>
            <person name="Woyke T."/>
            <person name="Wu D."/>
            <person name="Spring S."/>
            <person name="Schroeder M."/>
            <person name="Brambilla E."/>
            <person name="Klenk H.-P."/>
            <person name="Eisen J.A."/>
        </authorList>
    </citation>
    <scope>NUCLEOTIDE SEQUENCE [LARGE SCALE GENOMIC DNA]</scope>
    <source>
        <strain evidence="7">DSM 15286 / JCM 11887 / CIR29812</strain>
    </source>
</reference>
<dbReference type="SMART" id="SM00471">
    <property type="entry name" value="HDc"/>
    <property type="match status" value="1"/>
</dbReference>
<dbReference type="InterPro" id="IPR002912">
    <property type="entry name" value="ACT_dom"/>
</dbReference>
<dbReference type="InterPro" id="IPR043519">
    <property type="entry name" value="NT_sf"/>
</dbReference>
<comment type="function">
    <text evidence="2">In eubacteria ppGpp (guanosine 3'-diphosphate 5'-diphosphate) is a mediator of the stringent response that coordinates a variety of cellular activities in response to changes in nutritional abundance.</text>
</comment>
<dbReference type="Gene3D" id="3.30.70.260">
    <property type="match status" value="1"/>
</dbReference>
<evidence type="ECO:0000259" key="4">
    <source>
        <dbReference type="PROSITE" id="PS51831"/>
    </source>
</evidence>
<dbReference type="Gene3D" id="1.10.3210.10">
    <property type="entry name" value="Hypothetical protein af1432"/>
    <property type="match status" value="1"/>
</dbReference>
<dbReference type="Pfam" id="PF04607">
    <property type="entry name" value="RelA_SpoT"/>
    <property type="match status" value="1"/>
</dbReference>
<dbReference type="InterPro" id="IPR033655">
    <property type="entry name" value="TGS_RelA/SpoT"/>
</dbReference>
<dbReference type="FunFam" id="3.10.20.30:FF:000002">
    <property type="entry name" value="GTP pyrophosphokinase (RelA/SpoT)"/>
    <property type="match status" value="1"/>
</dbReference>
<feature type="domain" description="HD" evidence="4">
    <location>
        <begin position="50"/>
        <end position="149"/>
    </location>
</feature>
<dbReference type="PATRIC" id="fig|667014.3.peg.598"/>
<dbReference type="SUPFAM" id="SSF81301">
    <property type="entry name" value="Nucleotidyltransferase"/>
    <property type="match status" value="1"/>
</dbReference>
<dbReference type="STRING" id="667014.Thein_0579"/>
<evidence type="ECO:0000256" key="2">
    <source>
        <dbReference type="RuleBase" id="RU003847"/>
    </source>
</evidence>
<gene>
    <name evidence="6" type="ordered locus">Thein_0579</name>
</gene>
<feature type="domain" description="ACT" evidence="3">
    <location>
        <begin position="653"/>
        <end position="727"/>
    </location>
</feature>
<dbReference type="EMBL" id="CP002683">
    <property type="protein sequence ID" value="AEH44460.1"/>
    <property type="molecule type" value="Genomic_DNA"/>
</dbReference>
<protein>
    <submittedName>
        <fullName evidence="6">(P)ppGpp synthetase I, SpoT/RelA</fullName>
        <ecNumber evidence="6">2.7.6.5</ecNumber>
    </submittedName>
</protein>
<dbReference type="InterPro" id="IPR045865">
    <property type="entry name" value="ACT-like_dom_sf"/>
</dbReference>
<evidence type="ECO:0000313" key="7">
    <source>
        <dbReference type="Proteomes" id="UP000006793"/>
    </source>
</evidence>
<name>F8ABE9_THEID</name>
<dbReference type="Pfam" id="PF02824">
    <property type="entry name" value="TGS"/>
    <property type="match status" value="1"/>
</dbReference>
<dbReference type="Pfam" id="PF13291">
    <property type="entry name" value="ACT_4"/>
    <property type="match status" value="1"/>
</dbReference>
<evidence type="ECO:0000259" key="5">
    <source>
        <dbReference type="PROSITE" id="PS51880"/>
    </source>
</evidence>
<dbReference type="Pfam" id="PF13328">
    <property type="entry name" value="HD_4"/>
    <property type="match status" value="1"/>
</dbReference>
<dbReference type="InterPro" id="IPR012676">
    <property type="entry name" value="TGS-like"/>
</dbReference>
<proteinExistence type="inferred from homology"/>
<dbReference type="NCBIfam" id="TIGR00691">
    <property type="entry name" value="spoT_relA"/>
    <property type="match status" value="1"/>
</dbReference>
<dbReference type="PROSITE" id="PS51880">
    <property type="entry name" value="TGS"/>
    <property type="match status" value="1"/>
</dbReference>
<dbReference type="AlphaFoldDB" id="F8ABE9"/>
<organism evidence="6 7">
    <name type="scientific">Thermodesulfatator indicus (strain DSM 15286 / JCM 11887 / CIR29812)</name>
    <dbReference type="NCBI Taxonomy" id="667014"/>
    <lineage>
        <taxon>Bacteria</taxon>
        <taxon>Pseudomonadati</taxon>
        <taxon>Thermodesulfobacteriota</taxon>
        <taxon>Thermodesulfobacteria</taxon>
        <taxon>Thermodesulfobacteriales</taxon>
        <taxon>Thermodesulfatatoraceae</taxon>
        <taxon>Thermodesulfatator</taxon>
    </lineage>
</organism>
<evidence type="ECO:0000313" key="6">
    <source>
        <dbReference type="EMBL" id="AEH44460.1"/>
    </source>
</evidence>
<dbReference type="HOGENOM" id="CLU_012300_3_0_0"/>
<dbReference type="GO" id="GO:0005886">
    <property type="term" value="C:plasma membrane"/>
    <property type="evidence" value="ECO:0007669"/>
    <property type="project" value="TreeGrafter"/>
</dbReference>
<dbReference type="PROSITE" id="PS51831">
    <property type="entry name" value="HD"/>
    <property type="match status" value="1"/>
</dbReference>
<dbReference type="RefSeq" id="WP_013907205.1">
    <property type="nucleotide sequence ID" value="NC_015681.1"/>
</dbReference>
<dbReference type="CDD" id="cd00077">
    <property type="entry name" value="HDc"/>
    <property type="match status" value="1"/>
</dbReference>
<dbReference type="Gene3D" id="3.30.460.10">
    <property type="entry name" value="Beta Polymerase, domain 2"/>
    <property type="match status" value="1"/>
</dbReference>
<comment type="similarity">
    <text evidence="2">Belongs to the relA/spoT family.</text>
</comment>
<accession>F8ABE9</accession>